<evidence type="ECO:0000256" key="1">
    <source>
        <dbReference type="SAM" id="SignalP"/>
    </source>
</evidence>
<sequence length="386" mass="43783">MPVALAAAAAVAVLSLLFPRSICIDALCGFSRKYRRKEALIFFCDRSSEAGEIPFINKLDNNTDLIFAYHPSGKAPLSVVMQSNSIQSYDQGRFNQLPDHILLSILERVDMRTVLRTSVLSTRWKHLPLLLSDVDLDADEFIHQNSSMSADEAMAVLVKLMSSLFGSPRSESIIKKLNLRFCLLTDLETSLDYLFNIGELVCNAIDSGKDIALDFQGEVIWITPEGKKLRFALNKITKLFLHGIYVKFDLLWTLVLLESAPSVKVWNHACDEGTENRKQLSERRNDLWDAAQLDGSIHYLQLERLEFGGFNQIIREHLDFIRAIIERAPNLKSVILEDRDPCEDCEAMDNPIYPSISMFPQNNDEKITIVKQLKAGMNRPVEIIFC</sequence>
<protein>
    <recommendedName>
        <fullName evidence="2">F-box domain-containing protein</fullName>
    </recommendedName>
</protein>
<dbReference type="PANTHER" id="PTHR35545">
    <property type="entry name" value="F-BOX DOMAIN-CONTAINING PROTEIN"/>
    <property type="match status" value="1"/>
</dbReference>
<name>A0A0E0GIH9_ORYNI</name>
<dbReference type="InterPro" id="IPR001810">
    <property type="entry name" value="F-box_dom"/>
</dbReference>
<feature type="signal peptide" evidence="1">
    <location>
        <begin position="1"/>
        <end position="23"/>
    </location>
</feature>
<dbReference type="InterPro" id="IPR036047">
    <property type="entry name" value="F-box-like_dom_sf"/>
</dbReference>
<keyword evidence="4" id="KW-1185">Reference proteome</keyword>
<feature type="domain" description="F-box" evidence="2">
    <location>
        <begin position="91"/>
        <end position="127"/>
    </location>
</feature>
<dbReference type="Pfam" id="PF00646">
    <property type="entry name" value="F-box"/>
    <property type="match status" value="1"/>
</dbReference>
<reference evidence="3" key="2">
    <citation type="submission" date="2018-04" db="EMBL/GenBank/DDBJ databases">
        <title>OnivRS2 (Oryza nivara Reference Sequence Version 2).</title>
        <authorList>
            <person name="Zhang J."/>
            <person name="Kudrna D."/>
            <person name="Lee S."/>
            <person name="Talag J."/>
            <person name="Rajasekar S."/>
            <person name="Welchert J."/>
            <person name="Hsing Y.-I."/>
            <person name="Wing R.A."/>
        </authorList>
    </citation>
    <scope>NUCLEOTIDE SEQUENCE [LARGE SCALE GENOMIC DNA]</scope>
    <source>
        <strain evidence="3">SL10</strain>
    </source>
</reference>
<dbReference type="Proteomes" id="UP000006591">
    <property type="component" value="Chromosome 3"/>
</dbReference>
<dbReference type="PROSITE" id="PS50181">
    <property type="entry name" value="FBOX"/>
    <property type="match status" value="1"/>
</dbReference>
<dbReference type="PANTHER" id="PTHR35545:SF28">
    <property type="entry name" value="OS07G0645701 PROTEIN"/>
    <property type="match status" value="1"/>
</dbReference>
<feature type="chain" id="PRO_5002360608" description="F-box domain-containing protein" evidence="1">
    <location>
        <begin position="24"/>
        <end position="386"/>
    </location>
</feature>
<keyword evidence="1" id="KW-0732">Signal</keyword>
<dbReference type="HOGENOM" id="CLU_024168_3_0_1"/>
<accession>A0A0E0GIH9</accession>
<dbReference type="OMA" id="EMACSRR"/>
<dbReference type="Gramene" id="ONIVA03G07940.1">
    <property type="protein sequence ID" value="ONIVA03G07940.1"/>
    <property type="gene ID" value="ONIVA03G07940"/>
</dbReference>
<evidence type="ECO:0000313" key="3">
    <source>
        <dbReference type="EnsemblPlants" id="ONIVA03G07940.1"/>
    </source>
</evidence>
<evidence type="ECO:0000259" key="2">
    <source>
        <dbReference type="PROSITE" id="PS50181"/>
    </source>
</evidence>
<proteinExistence type="predicted"/>
<reference evidence="3" key="1">
    <citation type="submission" date="2015-04" db="UniProtKB">
        <authorList>
            <consortium name="EnsemblPlants"/>
        </authorList>
    </citation>
    <scope>IDENTIFICATION</scope>
    <source>
        <strain evidence="3">SL10</strain>
    </source>
</reference>
<dbReference type="SUPFAM" id="SSF81383">
    <property type="entry name" value="F-box domain"/>
    <property type="match status" value="1"/>
</dbReference>
<evidence type="ECO:0000313" key="4">
    <source>
        <dbReference type="Proteomes" id="UP000006591"/>
    </source>
</evidence>
<dbReference type="AlphaFoldDB" id="A0A0E0GIH9"/>
<dbReference type="EnsemblPlants" id="ONIVA03G07940.1">
    <property type="protein sequence ID" value="ONIVA03G07940.1"/>
    <property type="gene ID" value="ONIVA03G07940"/>
</dbReference>
<organism evidence="3">
    <name type="scientific">Oryza nivara</name>
    <name type="common">Indian wild rice</name>
    <name type="synonym">Oryza sativa f. spontanea</name>
    <dbReference type="NCBI Taxonomy" id="4536"/>
    <lineage>
        <taxon>Eukaryota</taxon>
        <taxon>Viridiplantae</taxon>
        <taxon>Streptophyta</taxon>
        <taxon>Embryophyta</taxon>
        <taxon>Tracheophyta</taxon>
        <taxon>Spermatophyta</taxon>
        <taxon>Magnoliopsida</taxon>
        <taxon>Liliopsida</taxon>
        <taxon>Poales</taxon>
        <taxon>Poaceae</taxon>
        <taxon>BOP clade</taxon>
        <taxon>Oryzoideae</taxon>
        <taxon>Oryzeae</taxon>
        <taxon>Oryzinae</taxon>
        <taxon>Oryza</taxon>
    </lineage>
</organism>
<dbReference type="Gene3D" id="1.20.1280.50">
    <property type="match status" value="1"/>
</dbReference>